<dbReference type="Proteomes" id="UP001165341">
    <property type="component" value="Unassembled WGS sequence"/>
</dbReference>
<evidence type="ECO:0000256" key="1">
    <source>
        <dbReference type="ARBA" id="ARBA00022801"/>
    </source>
</evidence>
<dbReference type="GO" id="GO:0016787">
    <property type="term" value="F:hydrolase activity"/>
    <property type="evidence" value="ECO:0007669"/>
    <property type="project" value="UniProtKB-KW"/>
</dbReference>
<protein>
    <submittedName>
        <fullName evidence="3">Class F sortase</fullName>
    </submittedName>
</protein>
<proteinExistence type="predicted"/>
<reference evidence="3" key="1">
    <citation type="submission" date="2022-03" db="EMBL/GenBank/DDBJ databases">
        <title>Cryobacterium sp. nov. strain ZS14-85, isolated from Antarctic soil.</title>
        <authorList>
            <person name="Li J."/>
            <person name="Niu G."/>
        </authorList>
    </citation>
    <scope>NUCLEOTIDE SEQUENCE</scope>
    <source>
        <strain evidence="3">ZS14-85</strain>
    </source>
</reference>
<gene>
    <name evidence="3" type="ORF">MQH31_18190</name>
</gene>
<dbReference type="InterPro" id="IPR042001">
    <property type="entry name" value="Sortase_F"/>
</dbReference>
<dbReference type="EMBL" id="JALGAR010000006">
    <property type="protein sequence ID" value="MCI4659740.1"/>
    <property type="molecule type" value="Genomic_DNA"/>
</dbReference>
<evidence type="ECO:0000256" key="2">
    <source>
        <dbReference type="SAM" id="MobiDB-lite"/>
    </source>
</evidence>
<dbReference type="Pfam" id="PF04203">
    <property type="entry name" value="Sortase"/>
    <property type="match status" value="1"/>
</dbReference>
<sequence>MLVVVLVLAAGLLVWKAFTPESVDAPLPASQFENPASAPATGPTGTDPVALDGGGSMSTAQMAPDTLFIPALGTYMPIEADKTVVASHYAGFETIKIPTDPTHGVRYAGGAPMFGGQTGTTLIVSHVSTRTAWGALRYLYRLQGGEMMYTKDAAGALQSWKLTQMRVEDHTKFPQEYWSPDGVRQLVVTTCGGTVGADHLFKQNIFAVAVPVDPAVPASQPALAG</sequence>
<dbReference type="AlphaFoldDB" id="A0AA41QX33"/>
<dbReference type="InterPro" id="IPR005754">
    <property type="entry name" value="Sortase"/>
</dbReference>
<dbReference type="CDD" id="cd05829">
    <property type="entry name" value="Sortase_F"/>
    <property type="match status" value="1"/>
</dbReference>
<accession>A0AA41QX33</accession>
<keyword evidence="1" id="KW-0378">Hydrolase</keyword>
<dbReference type="InterPro" id="IPR023365">
    <property type="entry name" value="Sortase_dom-sf"/>
</dbReference>
<evidence type="ECO:0000313" key="4">
    <source>
        <dbReference type="Proteomes" id="UP001165341"/>
    </source>
</evidence>
<feature type="region of interest" description="Disordered" evidence="2">
    <location>
        <begin position="29"/>
        <end position="56"/>
    </location>
</feature>
<dbReference type="RefSeq" id="WP_243013231.1">
    <property type="nucleotide sequence ID" value="NZ_JALGAR010000006.1"/>
</dbReference>
<comment type="caution">
    <text evidence="3">The sequence shown here is derived from an EMBL/GenBank/DDBJ whole genome shotgun (WGS) entry which is preliminary data.</text>
</comment>
<evidence type="ECO:0000313" key="3">
    <source>
        <dbReference type="EMBL" id="MCI4659740.1"/>
    </source>
</evidence>
<dbReference type="SUPFAM" id="SSF63817">
    <property type="entry name" value="Sortase"/>
    <property type="match status" value="1"/>
</dbReference>
<organism evidence="3 4">
    <name type="scientific">Cryobacterium zhongshanensis</name>
    <dbReference type="NCBI Taxonomy" id="2928153"/>
    <lineage>
        <taxon>Bacteria</taxon>
        <taxon>Bacillati</taxon>
        <taxon>Actinomycetota</taxon>
        <taxon>Actinomycetes</taxon>
        <taxon>Micrococcales</taxon>
        <taxon>Microbacteriaceae</taxon>
        <taxon>Cryobacterium</taxon>
    </lineage>
</organism>
<keyword evidence="4" id="KW-1185">Reference proteome</keyword>
<dbReference type="Gene3D" id="2.40.260.10">
    <property type="entry name" value="Sortase"/>
    <property type="match status" value="1"/>
</dbReference>
<name>A0AA41QX33_9MICO</name>